<keyword evidence="3" id="KW-1185">Reference proteome</keyword>
<dbReference type="RefSeq" id="WP_167129864.1">
    <property type="nucleotide sequence ID" value="NZ_JAANCM010000007.1"/>
</dbReference>
<proteinExistence type="predicted"/>
<protein>
    <submittedName>
        <fullName evidence="2">Uncharacterized protein</fullName>
    </submittedName>
</protein>
<organism evidence="2 3">
    <name type="scientific">Ferranicluibacter rubi</name>
    <dbReference type="NCBI Taxonomy" id="2715133"/>
    <lineage>
        <taxon>Bacteria</taxon>
        <taxon>Pseudomonadati</taxon>
        <taxon>Pseudomonadota</taxon>
        <taxon>Alphaproteobacteria</taxon>
        <taxon>Hyphomicrobiales</taxon>
        <taxon>Rhizobiaceae</taxon>
        <taxon>Ferranicluibacter</taxon>
    </lineage>
</organism>
<dbReference type="AlphaFoldDB" id="A0AA43ZHI6"/>
<dbReference type="EMBL" id="JAANCM010000007">
    <property type="protein sequence ID" value="NHT77033.1"/>
    <property type="molecule type" value="Genomic_DNA"/>
</dbReference>
<evidence type="ECO:0000313" key="3">
    <source>
        <dbReference type="Proteomes" id="UP001155840"/>
    </source>
</evidence>
<evidence type="ECO:0000313" key="2">
    <source>
        <dbReference type="EMBL" id="NHT77033.1"/>
    </source>
</evidence>
<gene>
    <name evidence="2" type="ORF">G8E10_15020</name>
</gene>
<sequence>MSVLRDLMMVLLSDSKSTSEDCRLVGPGDQPVQFDQRHQIDAWRSHDHAAADHGIDHPPGNRNHDALRPQNLQKSTCRAFFDTPNDCLLAEIRMPAIMNLDFIADMGRMNGEWESEEKIGSSPGRTRVVSASPTS</sequence>
<accession>A0AA43ZHI6</accession>
<feature type="region of interest" description="Disordered" evidence="1">
    <location>
        <begin position="114"/>
        <end position="135"/>
    </location>
</feature>
<dbReference type="Proteomes" id="UP001155840">
    <property type="component" value="Unassembled WGS sequence"/>
</dbReference>
<evidence type="ECO:0000256" key="1">
    <source>
        <dbReference type="SAM" id="MobiDB-lite"/>
    </source>
</evidence>
<name>A0AA43ZHI6_9HYPH</name>
<comment type="caution">
    <text evidence="2">The sequence shown here is derived from an EMBL/GenBank/DDBJ whole genome shotgun (WGS) entry which is preliminary data.</text>
</comment>
<reference evidence="2" key="1">
    <citation type="submission" date="2020-03" db="EMBL/GenBank/DDBJ databases">
        <title>Ferranicluibacter endophyticum gen. nov., sp. nov., a new genus isolated from Rubus ulmifolius Schott. stem.</title>
        <authorList>
            <person name="Roca-Couso R."/>
            <person name="Flores-Felix J.D."/>
            <person name="Igual J.M."/>
            <person name="Rivas R."/>
        </authorList>
    </citation>
    <scope>NUCLEOTIDE SEQUENCE</scope>
    <source>
        <strain evidence="2">CRRU44</strain>
    </source>
</reference>